<protein>
    <submittedName>
        <fullName evidence="1">4205_t:CDS:1</fullName>
    </submittedName>
</protein>
<comment type="caution">
    <text evidence="1">The sequence shown here is derived from an EMBL/GenBank/DDBJ whole genome shotgun (WGS) entry which is preliminary data.</text>
</comment>
<reference evidence="1" key="1">
    <citation type="submission" date="2021-06" db="EMBL/GenBank/DDBJ databases">
        <authorList>
            <person name="Kallberg Y."/>
            <person name="Tangrot J."/>
            <person name="Rosling A."/>
        </authorList>
    </citation>
    <scope>NUCLEOTIDE SEQUENCE</scope>
    <source>
        <strain evidence="1">AU212A</strain>
    </source>
</reference>
<name>A0ACA9LAE9_9GLOM</name>
<organism evidence="1 2">
    <name type="scientific">Scutellospora calospora</name>
    <dbReference type="NCBI Taxonomy" id="85575"/>
    <lineage>
        <taxon>Eukaryota</taxon>
        <taxon>Fungi</taxon>
        <taxon>Fungi incertae sedis</taxon>
        <taxon>Mucoromycota</taxon>
        <taxon>Glomeromycotina</taxon>
        <taxon>Glomeromycetes</taxon>
        <taxon>Diversisporales</taxon>
        <taxon>Gigasporaceae</taxon>
        <taxon>Scutellospora</taxon>
    </lineage>
</organism>
<dbReference type="Proteomes" id="UP000789860">
    <property type="component" value="Unassembled WGS sequence"/>
</dbReference>
<proteinExistence type="predicted"/>
<keyword evidence="2" id="KW-1185">Reference proteome</keyword>
<sequence>VSPNTIISAKMHARVNGYGCPPLFKPPMRRHIITNEQEAQFEVFIADKTNQKFHIQYPNGIGRTTFFNKLRNSPFIYREDLGGLCLTCNQYGFEMFHELSNYIIKEVENNEKKISHALKHYVRLSFDITSREDIEKAIENLSGTSVANINPNRAQRASIKIGTILGNSDLYEWC</sequence>
<dbReference type="EMBL" id="CAJVPM010005017">
    <property type="protein sequence ID" value="CAG8519542.1"/>
    <property type="molecule type" value="Genomic_DNA"/>
</dbReference>
<feature type="non-terminal residue" evidence="1">
    <location>
        <position position="1"/>
    </location>
</feature>
<evidence type="ECO:0000313" key="1">
    <source>
        <dbReference type="EMBL" id="CAG8519542.1"/>
    </source>
</evidence>
<accession>A0ACA9LAE9</accession>
<gene>
    <name evidence="1" type="ORF">SCALOS_LOCUS4012</name>
</gene>
<evidence type="ECO:0000313" key="2">
    <source>
        <dbReference type="Proteomes" id="UP000789860"/>
    </source>
</evidence>